<accession>D7WF76</accession>
<dbReference type="SUPFAM" id="SSF142433">
    <property type="entry name" value="CinA-like"/>
    <property type="match status" value="1"/>
</dbReference>
<dbReference type="InterPro" id="IPR008136">
    <property type="entry name" value="CinA_C"/>
</dbReference>
<dbReference type="EMBL" id="ACLJ02000003">
    <property type="protein sequence ID" value="EFK53755.1"/>
    <property type="molecule type" value="Genomic_DNA"/>
</dbReference>
<dbReference type="NCBIfam" id="TIGR00199">
    <property type="entry name" value="PncC_domain"/>
    <property type="match status" value="1"/>
</dbReference>
<protein>
    <submittedName>
        <fullName evidence="2">Competence/damage-inducible domain protein CinA</fullName>
    </submittedName>
</protein>
<evidence type="ECO:0000313" key="2">
    <source>
        <dbReference type="EMBL" id="EFK53755.1"/>
    </source>
</evidence>
<evidence type="ECO:0000313" key="3">
    <source>
        <dbReference type="Proteomes" id="UP000004208"/>
    </source>
</evidence>
<dbReference type="Pfam" id="PF02464">
    <property type="entry name" value="CinA"/>
    <property type="match status" value="1"/>
</dbReference>
<reference evidence="2" key="1">
    <citation type="submission" date="2010-06" db="EMBL/GenBank/DDBJ databases">
        <authorList>
            <person name="Muzny D."/>
            <person name="Qin X."/>
            <person name="Buhay C."/>
            <person name="Dugan-Rocha S."/>
            <person name="Ding Y."/>
            <person name="Chen G."/>
            <person name="Hawes A."/>
            <person name="Holder M."/>
            <person name="Jhangiani S."/>
            <person name="Johnson A."/>
            <person name="Khan Z."/>
            <person name="Li Z."/>
            <person name="Liu W."/>
            <person name="Liu X."/>
            <person name="Perez L."/>
            <person name="Shen H."/>
            <person name="Wang Q."/>
            <person name="Watt J."/>
            <person name="Xi L."/>
            <person name="Xin Y."/>
            <person name="Zhou J."/>
            <person name="Deng J."/>
            <person name="Jiang H."/>
            <person name="Liu Y."/>
            <person name="Qu J."/>
            <person name="Song X.-Z."/>
            <person name="Zhang L."/>
            <person name="Villasana D."/>
            <person name="Johnson A."/>
            <person name="Liu J."/>
            <person name="Liyanage D."/>
            <person name="Lorensuhewa L."/>
            <person name="Robinson T."/>
            <person name="Song A."/>
            <person name="Song B.-B."/>
            <person name="Dinh H."/>
            <person name="Thornton R."/>
            <person name="Coyle M."/>
            <person name="Francisco L."/>
            <person name="Jackson L."/>
            <person name="Javaid M."/>
            <person name="Korchina V."/>
            <person name="Kovar C."/>
            <person name="Mata R."/>
            <person name="Mathew T."/>
            <person name="Ngo R."/>
            <person name="Nguyen L."/>
            <person name="Nguyen N."/>
            <person name="Okwuonu G."/>
            <person name="Ongeri F."/>
            <person name="Pham C."/>
            <person name="Simmons D."/>
            <person name="Wilczek-Boney K."/>
            <person name="Hale W."/>
            <person name="Jakkamsetti A."/>
            <person name="Pham P."/>
            <person name="Ruth R."/>
            <person name="San Lucas F."/>
            <person name="Warren J."/>
            <person name="Zhang J."/>
            <person name="Zhao Z."/>
            <person name="Zhou C."/>
            <person name="Zhu D."/>
            <person name="Lee S."/>
            <person name="Bess C."/>
            <person name="Blankenburg K."/>
            <person name="Forbes L."/>
            <person name="Fu Q."/>
            <person name="Gubbala S."/>
            <person name="Hirani K."/>
            <person name="Jayaseelan J.C."/>
            <person name="Lara F."/>
            <person name="Munidasa M."/>
            <person name="Palculict T."/>
            <person name="Patil S."/>
            <person name="Pu L.-L."/>
            <person name="Saada N."/>
            <person name="Tang L."/>
            <person name="Weissenberger G."/>
            <person name="Zhu Y."/>
            <person name="Hemphill L."/>
            <person name="Shang Y."/>
            <person name="Youmans B."/>
            <person name="Ayvaz T."/>
            <person name="Ross M."/>
            <person name="Santibanez J."/>
            <person name="Aqrawi P."/>
            <person name="Gross S."/>
            <person name="Joshi V."/>
            <person name="Fowler G."/>
            <person name="Nazareth L."/>
            <person name="Reid J."/>
            <person name="Worley K."/>
            <person name="Petrosino J."/>
            <person name="Highlander S."/>
            <person name="Gibbs R."/>
        </authorList>
    </citation>
    <scope>NUCLEOTIDE SEQUENCE [LARGE SCALE GENOMIC DNA]</scope>
    <source>
        <strain evidence="2">ATCC 33030</strain>
    </source>
</reference>
<dbReference type="RefSeq" id="WP_005289771.1">
    <property type="nucleotide sequence ID" value="NZ_CM000961.1"/>
</dbReference>
<dbReference type="HOGENOM" id="CLU_030805_1_0_11"/>
<proteinExistence type="predicted"/>
<dbReference type="OrthoDB" id="1253990at2"/>
<comment type="caution">
    <text evidence="2">The sequence shown here is derived from an EMBL/GenBank/DDBJ whole genome shotgun (WGS) entry which is preliminary data.</text>
</comment>
<name>D7WF76_9CORY</name>
<dbReference type="Gene3D" id="3.90.950.20">
    <property type="entry name" value="CinA-like"/>
    <property type="match status" value="1"/>
</dbReference>
<dbReference type="STRING" id="585529.HMPREF0291_11412"/>
<sequence>MTRSLVPRIEQVDVERSVQIRVAEALAADIIDALRRRKETLALCESLTAGLATATVASVPGASDVLRGGLVTYATDLKETLAGVPEAVLDLHGPIHSATARHMARGARTACGANWGVALTGVAGPDSQDDHPVGEVYIGVSGPRRTAATRAAGILALDYPNAVRYSLVPWSATPQRVVAGNRQQIRENAVLAAMFALRYEIEGVSRR</sequence>
<dbReference type="AlphaFoldDB" id="D7WF76"/>
<feature type="domain" description="CinA C-terminal" evidence="1">
    <location>
        <begin position="24"/>
        <end position="149"/>
    </location>
</feature>
<dbReference type="InterPro" id="IPR036653">
    <property type="entry name" value="CinA-like_C"/>
</dbReference>
<organism evidence="2 3">
    <name type="scientific">Corynebacterium genitalium ATCC 33030</name>
    <dbReference type="NCBI Taxonomy" id="585529"/>
    <lineage>
        <taxon>Bacteria</taxon>
        <taxon>Bacillati</taxon>
        <taxon>Actinomycetota</taxon>
        <taxon>Actinomycetes</taxon>
        <taxon>Mycobacteriales</taxon>
        <taxon>Corynebacteriaceae</taxon>
        <taxon>Corynebacterium</taxon>
    </lineage>
</organism>
<evidence type="ECO:0000259" key="1">
    <source>
        <dbReference type="Pfam" id="PF02464"/>
    </source>
</evidence>
<dbReference type="Proteomes" id="UP000004208">
    <property type="component" value="Unassembled WGS sequence"/>
</dbReference>
<dbReference type="eggNOG" id="COG1546">
    <property type="taxonomic scope" value="Bacteria"/>
</dbReference>
<gene>
    <name evidence="2" type="ORF">HMPREF0291_11412</name>
</gene>
<keyword evidence="3" id="KW-1185">Reference proteome</keyword>